<dbReference type="SUPFAM" id="SSF46689">
    <property type="entry name" value="Homeodomain-like"/>
    <property type="match status" value="1"/>
</dbReference>
<dbReference type="InterPro" id="IPR041583">
    <property type="entry name" value="TetR_C_31"/>
</dbReference>
<dbReference type="InterPro" id="IPR001647">
    <property type="entry name" value="HTH_TetR"/>
</dbReference>
<protein>
    <recommendedName>
        <fullName evidence="3">HTH tetR-type domain-containing protein</fullName>
    </recommendedName>
</protein>
<feature type="domain" description="HTH tetR-type" evidence="3">
    <location>
        <begin position="3"/>
        <end position="63"/>
    </location>
</feature>
<name>A0A8J4EA60_9ACTN</name>
<gene>
    <name evidence="4" type="ORF">Voc01_020960</name>
</gene>
<comment type="caution">
    <text evidence="4">The sequence shown here is derived from an EMBL/GenBank/DDBJ whole genome shotgun (WGS) entry which is preliminary data.</text>
</comment>
<dbReference type="RefSeq" id="WP_203927141.1">
    <property type="nucleotide sequence ID" value="NZ_BOPH01000023.1"/>
</dbReference>
<keyword evidence="1 2" id="KW-0238">DNA-binding</keyword>
<keyword evidence="5" id="KW-1185">Reference proteome</keyword>
<dbReference type="GO" id="GO:0003677">
    <property type="term" value="F:DNA binding"/>
    <property type="evidence" value="ECO:0007669"/>
    <property type="project" value="UniProtKB-UniRule"/>
</dbReference>
<dbReference type="EMBL" id="BOPH01000023">
    <property type="protein sequence ID" value="GIJ67179.1"/>
    <property type="molecule type" value="Genomic_DNA"/>
</dbReference>
<evidence type="ECO:0000256" key="2">
    <source>
        <dbReference type="PROSITE-ProRule" id="PRU00335"/>
    </source>
</evidence>
<accession>A0A8J4EA60</accession>
<sequence length="199" mass="21062">MPSDRIPTLADAAIDLLADAGMRGLTHRAVDVRAGMPQGTTSAYLRTRQALVEAVVNRLADLDRRDLEATPLPDAIVDMTDLDAIATGIAYLLDRWLTTDRRRTLARYHCVLAATHQPELRTVLAHGAASRTQARAMMAAAGATDPDRAGDHLVASIDGLLFDRLAGAGALTAPPAGTEEGRADLTVAVRALLTAYSTA</sequence>
<feature type="DNA-binding region" description="H-T-H motif" evidence="2">
    <location>
        <begin position="26"/>
        <end position="45"/>
    </location>
</feature>
<evidence type="ECO:0000313" key="5">
    <source>
        <dbReference type="Proteomes" id="UP000635606"/>
    </source>
</evidence>
<organism evidence="4 5">
    <name type="scientific">Virgisporangium ochraceum</name>
    <dbReference type="NCBI Taxonomy" id="65505"/>
    <lineage>
        <taxon>Bacteria</taxon>
        <taxon>Bacillati</taxon>
        <taxon>Actinomycetota</taxon>
        <taxon>Actinomycetes</taxon>
        <taxon>Micromonosporales</taxon>
        <taxon>Micromonosporaceae</taxon>
        <taxon>Virgisporangium</taxon>
    </lineage>
</organism>
<dbReference type="Gene3D" id="1.10.357.10">
    <property type="entry name" value="Tetracycline Repressor, domain 2"/>
    <property type="match status" value="1"/>
</dbReference>
<evidence type="ECO:0000256" key="1">
    <source>
        <dbReference type="ARBA" id="ARBA00023125"/>
    </source>
</evidence>
<dbReference type="Pfam" id="PF17940">
    <property type="entry name" value="TetR_C_31"/>
    <property type="match status" value="1"/>
</dbReference>
<dbReference type="PROSITE" id="PS50977">
    <property type="entry name" value="HTH_TETR_2"/>
    <property type="match status" value="1"/>
</dbReference>
<dbReference type="AlphaFoldDB" id="A0A8J4EA60"/>
<evidence type="ECO:0000259" key="3">
    <source>
        <dbReference type="PROSITE" id="PS50977"/>
    </source>
</evidence>
<proteinExistence type="predicted"/>
<dbReference type="Proteomes" id="UP000635606">
    <property type="component" value="Unassembled WGS sequence"/>
</dbReference>
<evidence type="ECO:0000313" key="4">
    <source>
        <dbReference type="EMBL" id="GIJ67179.1"/>
    </source>
</evidence>
<dbReference type="InterPro" id="IPR009057">
    <property type="entry name" value="Homeodomain-like_sf"/>
</dbReference>
<reference evidence="4" key="1">
    <citation type="submission" date="2021-01" db="EMBL/GenBank/DDBJ databases">
        <title>Whole genome shotgun sequence of Virgisporangium ochraceum NBRC 16418.</title>
        <authorList>
            <person name="Komaki H."/>
            <person name="Tamura T."/>
        </authorList>
    </citation>
    <scope>NUCLEOTIDE SEQUENCE</scope>
    <source>
        <strain evidence="4">NBRC 16418</strain>
    </source>
</reference>